<gene>
    <name evidence="1" type="ORF">SO802_034049</name>
</gene>
<sequence length="149" mass="17112">MAVSISERKKKADGRESTEEEWKDPRFCCLHNYGQHLITECWALHRLVHRRIEEGTLELSQPLVQRNPIPNHKGKGVAAVVIYANPGEDKKERLALPAAIITTLQKRSRFKKLFDQLELIINEWRISTEALVSICLGGKSRMLISRNQN</sequence>
<organism evidence="1 2">
    <name type="scientific">Lithocarpus litseifolius</name>
    <dbReference type="NCBI Taxonomy" id="425828"/>
    <lineage>
        <taxon>Eukaryota</taxon>
        <taxon>Viridiplantae</taxon>
        <taxon>Streptophyta</taxon>
        <taxon>Embryophyta</taxon>
        <taxon>Tracheophyta</taxon>
        <taxon>Spermatophyta</taxon>
        <taxon>Magnoliopsida</taxon>
        <taxon>eudicotyledons</taxon>
        <taxon>Gunneridae</taxon>
        <taxon>Pentapetalae</taxon>
        <taxon>rosids</taxon>
        <taxon>fabids</taxon>
        <taxon>Fagales</taxon>
        <taxon>Fagaceae</taxon>
        <taxon>Lithocarpus</taxon>
    </lineage>
</organism>
<dbReference type="AlphaFoldDB" id="A0AAW2BHT8"/>
<reference evidence="1 2" key="1">
    <citation type="submission" date="2024-01" db="EMBL/GenBank/DDBJ databases">
        <title>A telomere-to-telomere, gap-free genome of sweet tea (Lithocarpus litseifolius).</title>
        <authorList>
            <person name="Zhou J."/>
        </authorList>
    </citation>
    <scope>NUCLEOTIDE SEQUENCE [LARGE SCALE GENOMIC DNA]</scope>
    <source>
        <strain evidence="1">Zhou-2022a</strain>
        <tissue evidence="1">Leaf</tissue>
    </source>
</reference>
<protein>
    <submittedName>
        <fullName evidence="1">Uncharacterized protein</fullName>
    </submittedName>
</protein>
<keyword evidence="2" id="KW-1185">Reference proteome</keyword>
<accession>A0AAW2BHT8</accession>
<dbReference type="Proteomes" id="UP001459277">
    <property type="component" value="Unassembled WGS sequence"/>
</dbReference>
<comment type="caution">
    <text evidence="1">The sequence shown here is derived from an EMBL/GenBank/DDBJ whole genome shotgun (WGS) entry which is preliminary data.</text>
</comment>
<proteinExistence type="predicted"/>
<name>A0AAW2BHT8_9ROSI</name>
<dbReference type="EMBL" id="JAZDWU010000012">
    <property type="protein sequence ID" value="KAK9984524.1"/>
    <property type="molecule type" value="Genomic_DNA"/>
</dbReference>
<evidence type="ECO:0000313" key="1">
    <source>
        <dbReference type="EMBL" id="KAK9984524.1"/>
    </source>
</evidence>
<evidence type="ECO:0000313" key="2">
    <source>
        <dbReference type="Proteomes" id="UP001459277"/>
    </source>
</evidence>